<comment type="subcellular location">
    <subcellularLocation>
        <location evidence="2 6">Secreted</location>
        <location evidence="2 6">Cell wall</location>
    </subcellularLocation>
</comment>
<evidence type="ECO:0000313" key="8">
    <source>
        <dbReference type="Proteomes" id="UP001415857"/>
    </source>
</evidence>
<dbReference type="EC" id="3.1.1.-" evidence="6"/>
<name>A0AAP0X222_LIQFO</name>
<evidence type="ECO:0000313" key="7">
    <source>
        <dbReference type="EMBL" id="KAK9289884.1"/>
    </source>
</evidence>
<protein>
    <recommendedName>
        <fullName evidence="6">Pectin acetylesterase</fullName>
        <ecNumber evidence="6">3.1.1.-</ecNumber>
    </recommendedName>
</protein>
<sequence length="114" mass="13290">MEPSKCLFPQEIVKNIKTPLFLVNPAYDFWQIQNILVPGASDPHGNWRKCRLNIHYCNTSQIEILQGFRNSLLKALGEFQQNKEGGMFINSCFIHCQTWVAETWHLRSSPRIKE</sequence>
<keyword evidence="5 6" id="KW-0961">Cell wall biogenesis/degradation</keyword>
<organism evidence="7 8">
    <name type="scientific">Liquidambar formosana</name>
    <name type="common">Formosan gum</name>
    <dbReference type="NCBI Taxonomy" id="63359"/>
    <lineage>
        <taxon>Eukaryota</taxon>
        <taxon>Viridiplantae</taxon>
        <taxon>Streptophyta</taxon>
        <taxon>Embryophyta</taxon>
        <taxon>Tracheophyta</taxon>
        <taxon>Spermatophyta</taxon>
        <taxon>Magnoliopsida</taxon>
        <taxon>eudicotyledons</taxon>
        <taxon>Gunneridae</taxon>
        <taxon>Pentapetalae</taxon>
        <taxon>Saxifragales</taxon>
        <taxon>Altingiaceae</taxon>
        <taxon>Liquidambar</taxon>
    </lineage>
</organism>
<keyword evidence="4 6" id="KW-0134">Cell wall</keyword>
<dbReference type="GO" id="GO:0071555">
    <property type="term" value="P:cell wall organization"/>
    <property type="evidence" value="ECO:0007669"/>
    <property type="project" value="UniProtKB-KW"/>
</dbReference>
<dbReference type="Pfam" id="PF03283">
    <property type="entry name" value="PAE"/>
    <property type="match status" value="1"/>
</dbReference>
<gene>
    <name evidence="7" type="ORF">L1049_008045</name>
</gene>
<dbReference type="GO" id="GO:0016787">
    <property type="term" value="F:hydrolase activity"/>
    <property type="evidence" value="ECO:0007669"/>
    <property type="project" value="UniProtKB-KW"/>
</dbReference>
<evidence type="ECO:0000256" key="4">
    <source>
        <dbReference type="ARBA" id="ARBA00022512"/>
    </source>
</evidence>
<accession>A0AAP0X222</accession>
<evidence type="ECO:0000256" key="2">
    <source>
        <dbReference type="ARBA" id="ARBA00004191"/>
    </source>
</evidence>
<comment type="similarity">
    <text evidence="3 6">Belongs to the pectinacetylesterase family.</text>
</comment>
<keyword evidence="6" id="KW-0378">Hydrolase</keyword>
<dbReference type="InterPro" id="IPR004963">
    <property type="entry name" value="PAE/NOTUM"/>
</dbReference>
<evidence type="ECO:0000256" key="5">
    <source>
        <dbReference type="ARBA" id="ARBA00023316"/>
    </source>
</evidence>
<keyword evidence="6" id="KW-0964">Secreted</keyword>
<keyword evidence="8" id="KW-1185">Reference proteome</keyword>
<dbReference type="PANTHER" id="PTHR21562">
    <property type="entry name" value="NOTUM-RELATED"/>
    <property type="match status" value="1"/>
</dbReference>
<dbReference type="PANTHER" id="PTHR21562:SF83">
    <property type="entry name" value="PECTIN ACETYLESTERASE 4"/>
    <property type="match status" value="1"/>
</dbReference>
<evidence type="ECO:0000256" key="1">
    <source>
        <dbReference type="ARBA" id="ARBA00003534"/>
    </source>
</evidence>
<dbReference type="Proteomes" id="UP001415857">
    <property type="component" value="Unassembled WGS sequence"/>
</dbReference>
<comment type="caution">
    <text evidence="7">The sequence shown here is derived from an EMBL/GenBank/DDBJ whole genome shotgun (WGS) entry which is preliminary data.</text>
</comment>
<evidence type="ECO:0000256" key="6">
    <source>
        <dbReference type="RuleBase" id="RU363114"/>
    </source>
</evidence>
<reference evidence="7 8" key="1">
    <citation type="journal article" date="2024" name="Plant J.">
        <title>Genome sequences and population genomics reveal climatic adaptation and genomic divergence between two closely related sweetgum species.</title>
        <authorList>
            <person name="Xu W.Q."/>
            <person name="Ren C.Q."/>
            <person name="Zhang X.Y."/>
            <person name="Comes H.P."/>
            <person name="Liu X.H."/>
            <person name="Li Y.G."/>
            <person name="Kettle C.J."/>
            <person name="Jalonen R."/>
            <person name="Gaisberger H."/>
            <person name="Ma Y.Z."/>
            <person name="Qiu Y.X."/>
        </authorList>
    </citation>
    <scope>NUCLEOTIDE SEQUENCE [LARGE SCALE GENOMIC DNA]</scope>
    <source>
        <strain evidence="7">Hangzhou</strain>
    </source>
</reference>
<evidence type="ECO:0000256" key="3">
    <source>
        <dbReference type="ARBA" id="ARBA00005784"/>
    </source>
</evidence>
<comment type="function">
    <text evidence="1 6">Hydrolyzes acetyl esters in homogalacturonan regions of pectin. In type I primary cell wall, galacturonic acid residues of pectin can be acetylated at the O-2 and O-3 positions. Decreasing the degree of acetylation of pectin gels in vitro alters their physical properties.</text>
</comment>
<dbReference type="EMBL" id="JBBPBK010000002">
    <property type="protein sequence ID" value="KAK9289884.1"/>
    <property type="molecule type" value="Genomic_DNA"/>
</dbReference>
<dbReference type="AlphaFoldDB" id="A0AAP0X222"/>
<proteinExistence type="inferred from homology"/>